<proteinExistence type="predicted"/>
<dbReference type="AlphaFoldDB" id="A0A1M5YDH2"/>
<feature type="region of interest" description="Disordered" evidence="1">
    <location>
        <begin position="97"/>
        <end position="125"/>
    </location>
</feature>
<sequence length="125" mass="13189">MNRTIWLAIFCLTSLVVLVAIRIGAAPLTSAEASRLETTTVADTQQATSTKADKLKVSYIEPAATTAVTPVAIAPPDNAPKPAETTVKAETTIKIVSRHWHDPLAPKASPKVDQSKGKSSKASAR</sequence>
<organism evidence="2 3">
    <name type="scientific">Bradyrhizobium erythrophlei</name>
    <dbReference type="NCBI Taxonomy" id="1437360"/>
    <lineage>
        <taxon>Bacteria</taxon>
        <taxon>Pseudomonadati</taxon>
        <taxon>Pseudomonadota</taxon>
        <taxon>Alphaproteobacteria</taxon>
        <taxon>Hyphomicrobiales</taxon>
        <taxon>Nitrobacteraceae</taxon>
        <taxon>Bradyrhizobium</taxon>
    </lineage>
</organism>
<accession>A0A1M5YDH2</accession>
<gene>
    <name evidence="2" type="ORF">SAMN05443248_8191</name>
</gene>
<evidence type="ECO:0000313" key="2">
    <source>
        <dbReference type="EMBL" id="SHI10085.1"/>
    </source>
</evidence>
<protein>
    <submittedName>
        <fullName evidence="2">Uncharacterized protein</fullName>
    </submittedName>
</protein>
<name>A0A1M5YDH2_9BRAD</name>
<dbReference type="EMBL" id="LT670817">
    <property type="protein sequence ID" value="SHI10085.1"/>
    <property type="molecule type" value="Genomic_DNA"/>
</dbReference>
<evidence type="ECO:0000256" key="1">
    <source>
        <dbReference type="SAM" id="MobiDB-lite"/>
    </source>
</evidence>
<reference evidence="2 3" key="1">
    <citation type="submission" date="2016-11" db="EMBL/GenBank/DDBJ databases">
        <authorList>
            <person name="Jaros S."/>
            <person name="Januszkiewicz K."/>
            <person name="Wedrychowicz H."/>
        </authorList>
    </citation>
    <scope>NUCLEOTIDE SEQUENCE [LARGE SCALE GENOMIC DNA]</scope>
    <source>
        <strain evidence="2 3">GAS138</strain>
    </source>
</reference>
<dbReference type="RefSeq" id="WP_079606252.1">
    <property type="nucleotide sequence ID" value="NZ_LT670817.1"/>
</dbReference>
<evidence type="ECO:0000313" key="3">
    <source>
        <dbReference type="Proteomes" id="UP000189796"/>
    </source>
</evidence>
<dbReference type="Proteomes" id="UP000189796">
    <property type="component" value="Chromosome I"/>
</dbReference>